<dbReference type="Proteomes" id="UP001177670">
    <property type="component" value="Unassembled WGS sequence"/>
</dbReference>
<dbReference type="AlphaFoldDB" id="A0AA40FT48"/>
<evidence type="ECO:0000313" key="1">
    <source>
        <dbReference type="EMBL" id="KAK1124506.1"/>
    </source>
</evidence>
<sequence length="91" mass="10656">MNKVENVMSAARIHFHIQSWYDEVEDFDSAEFGNHLENGKEIDRIIEVAQKIAQHLSSLFTPTLQNQSTGIVRSELLMRSDWGFYRSRRND</sequence>
<name>A0AA40FT48_9HYME</name>
<proteinExistence type="predicted"/>
<protein>
    <submittedName>
        <fullName evidence="1">Uncharacterized protein</fullName>
    </submittedName>
</protein>
<accession>A0AA40FT48</accession>
<organism evidence="1 2">
    <name type="scientific">Melipona bicolor</name>
    <dbReference type="NCBI Taxonomy" id="60889"/>
    <lineage>
        <taxon>Eukaryota</taxon>
        <taxon>Metazoa</taxon>
        <taxon>Ecdysozoa</taxon>
        <taxon>Arthropoda</taxon>
        <taxon>Hexapoda</taxon>
        <taxon>Insecta</taxon>
        <taxon>Pterygota</taxon>
        <taxon>Neoptera</taxon>
        <taxon>Endopterygota</taxon>
        <taxon>Hymenoptera</taxon>
        <taxon>Apocrita</taxon>
        <taxon>Aculeata</taxon>
        <taxon>Apoidea</taxon>
        <taxon>Anthophila</taxon>
        <taxon>Apidae</taxon>
        <taxon>Melipona</taxon>
    </lineage>
</organism>
<reference evidence="1" key="1">
    <citation type="submission" date="2021-10" db="EMBL/GenBank/DDBJ databases">
        <title>Melipona bicolor Genome sequencing and assembly.</title>
        <authorList>
            <person name="Araujo N.S."/>
            <person name="Arias M.C."/>
        </authorList>
    </citation>
    <scope>NUCLEOTIDE SEQUENCE</scope>
    <source>
        <strain evidence="1">USP_2M_L1-L4_2017</strain>
        <tissue evidence="1">Whole body</tissue>
    </source>
</reference>
<keyword evidence="2" id="KW-1185">Reference proteome</keyword>
<dbReference type="EMBL" id="JAHYIQ010000018">
    <property type="protein sequence ID" value="KAK1124506.1"/>
    <property type="molecule type" value="Genomic_DNA"/>
</dbReference>
<comment type="caution">
    <text evidence="1">The sequence shown here is derived from an EMBL/GenBank/DDBJ whole genome shotgun (WGS) entry which is preliminary data.</text>
</comment>
<gene>
    <name evidence="1" type="ORF">K0M31_006857</name>
</gene>
<evidence type="ECO:0000313" key="2">
    <source>
        <dbReference type="Proteomes" id="UP001177670"/>
    </source>
</evidence>